<dbReference type="InterPro" id="IPR011343">
    <property type="entry name" value="DeoC"/>
</dbReference>
<dbReference type="InterPro" id="IPR013785">
    <property type="entry name" value="Aldolase_TIM"/>
</dbReference>
<dbReference type="Gene3D" id="3.20.20.70">
    <property type="entry name" value="Aldolase class I"/>
    <property type="match status" value="1"/>
</dbReference>
<dbReference type="EMBL" id="CP119078">
    <property type="protein sequence ID" value="WED44131.1"/>
    <property type="molecule type" value="Genomic_DNA"/>
</dbReference>
<comment type="pathway">
    <text evidence="1">Carbohydrate degradation; 2-deoxy-D-ribose 1-phosphate degradation; D-glyceraldehyde 3-phosphate and acetaldehyde from 2-deoxy-alpha-D-ribose 1-phosphate: step 2/2.</text>
</comment>
<sequence length="266" mass="29018">MNLEAEFLVALGKLNEAAWDTNQLKSQAISLIDLTLLDETASPLALQSLSQSANEHHVAAICVLPQHIKTISSAISAKHPAQIATLKPEDSVRIATVVNFSTGEQTIDEVLSAIDLIHSQVDEIDYVFPYQSYLNGEQHYSLAHCLQAYTRCREYGITFKVILETGCFPTLASIYTLSNELISNGCDFLKTSTGKTNQGATPAAAFAILKAIQHSHSNCGLKVSGGIKQPAQAFTYMCLAQQTLNRNLDKSWFRIGASSLLNELLM</sequence>
<evidence type="ECO:0000256" key="7">
    <source>
        <dbReference type="ARBA" id="ARBA00032755"/>
    </source>
</evidence>
<evidence type="ECO:0000256" key="4">
    <source>
        <dbReference type="ARBA" id="ARBA00023239"/>
    </source>
</evidence>
<comment type="catalytic activity">
    <reaction evidence="8">
        <text>2-deoxy-D-ribose 5-phosphate = D-glyceraldehyde 3-phosphate + acetaldehyde</text>
        <dbReference type="Rhea" id="RHEA:12821"/>
        <dbReference type="ChEBI" id="CHEBI:15343"/>
        <dbReference type="ChEBI" id="CHEBI:59776"/>
        <dbReference type="ChEBI" id="CHEBI:62877"/>
        <dbReference type="EC" id="4.1.2.4"/>
    </reaction>
</comment>
<reference evidence="9 10" key="1">
    <citation type="submission" date="2023-02" db="EMBL/GenBank/DDBJ databases">
        <title>Genome Sequence of L. cardiaca H63T.</title>
        <authorList>
            <person name="Lopez A.E."/>
            <person name="Cianciotto N.P."/>
        </authorList>
    </citation>
    <scope>NUCLEOTIDE SEQUENCE [LARGE SCALE GENOMIC DNA]</scope>
    <source>
        <strain evidence="9 10">H63</strain>
    </source>
</reference>
<evidence type="ECO:0000313" key="9">
    <source>
        <dbReference type="EMBL" id="WED44131.1"/>
    </source>
</evidence>
<dbReference type="PANTHER" id="PTHR10889">
    <property type="entry name" value="DEOXYRIBOSE-PHOSPHATE ALDOLASE"/>
    <property type="match status" value="1"/>
</dbReference>
<dbReference type="Pfam" id="PF01791">
    <property type="entry name" value="DeoC"/>
    <property type="match status" value="1"/>
</dbReference>
<gene>
    <name evidence="9" type="ORF">PXX05_04920</name>
</gene>
<dbReference type="SUPFAM" id="SSF51569">
    <property type="entry name" value="Aldolase"/>
    <property type="match status" value="1"/>
</dbReference>
<dbReference type="PANTHER" id="PTHR10889:SF3">
    <property type="entry name" value="DEOXYRIBOSE-PHOSPHATE ALDOLASE"/>
    <property type="match status" value="1"/>
</dbReference>
<keyword evidence="4" id="KW-0456">Lyase</keyword>
<evidence type="ECO:0000256" key="8">
    <source>
        <dbReference type="ARBA" id="ARBA00048791"/>
    </source>
</evidence>
<evidence type="ECO:0000256" key="6">
    <source>
        <dbReference type="ARBA" id="ARBA00031814"/>
    </source>
</evidence>
<dbReference type="Proteomes" id="UP001222087">
    <property type="component" value="Chromosome"/>
</dbReference>
<keyword evidence="10" id="KW-1185">Reference proteome</keyword>
<evidence type="ECO:0000256" key="2">
    <source>
        <dbReference type="ARBA" id="ARBA00009473"/>
    </source>
</evidence>
<evidence type="ECO:0000256" key="5">
    <source>
        <dbReference type="ARBA" id="ARBA00023270"/>
    </source>
</evidence>
<protein>
    <recommendedName>
        <fullName evidence="3">deoxyribose-phosphate aldolase</fullName>
        <ecNumber evidence="3">4.1.2.4</ecNumber>
    </recommendedName>
    <alternativeName>
        <fullName evidence="7">2-deoxy-D-ribose 5-phosphate aldolase</fullName>
    </alternativeName>
    <alternativeName>
        <fullName evidence="6">Phosphodeoxyriboaldolase</fullName>
    </alternativeName>
</protein>
<evidence type="ECO:0000313" key="10">
    <source>
        <dbReference type="Proteomes" id="UP001222087"/>
    </source>
</evidence>
<proteinExistence type="inferred from homology"/>
<keyword evidence="5" id="KW-0704">Schiff base</keyword>
<dbReference type="InterPro" id="IPR002915">
    <property type="entry name" value="DeoC/FbaB/LacD_aldolase"/>
</dbReference>
<comment type="similarity">
    <text evidence="2">Belongs to the DeoC/FbaB aldolase family. DeoC type 2 subfamily.</text>
</comment>
<organism evidence="9 10">
    <name type="scientific">Legionella cardiaca</name>
    <dbReference type="NCBI Taxonomy" id="1071983"/>
    <lineage>
        <taxon>Bacteria</taxon>
        <taxon>Pseudomonadati</taxon>
        <taxon>Pseudomonadota</taxon>
        <taxon>Gammaproteobacteria</taxon>
        <taxon>Legionellales</taxon>
        <taxon>Legionellaceae</taxon>
        <taxon>Legionella</taxon>
    </lineage>
</organism>
<dbReference type="RefSeq" id="WP_275089948.1">
    <property type="nucleotide sequence ID" value="NZ_CP119078.1"/>
</dbReference>
<evidence type="ECO:0000256" key="3">
    <source>
        <dbReference type="ARBA" id="ARBA00012515"/>
    </source>
</evidence>
<evidence type="ECO:0000256" key="1">
    <source>
        <dbReference type="ARBA" id="ARBA00004816"/>
    </source>
</evidence>
<dbReference type="SMART" id="SM01133">
    <property type="entry name" value="DeoC"/>
    <property type="match status" value="1"/>
</dbReference>
<dbReference type="EC" id="4.1.2.4" evidence="3"/>
<accession>A0ABY8AWM9</accession>
<dbReference type="PIRSF" id="PIRSF001357">
    <property type="entry name" value="DeoC"/>
    <property type="match status" value="1"/>
</dbReference>
<name>A0ABY8AWM9_9GAMM</name>